<name>A0A919UQ27_9ACTN</name>
<sequence>MAVLAVIAMTLGLTTGPVSATALAGRIGNGTSWAFTATIFNEGVDDADCTVWNSVNGGPARSLYLFTVCDQRNIGAGTTTGLTLDLDAFRPSTSYPPAYYLVRWGSSDPWKVVDWYHYTRIKTDEKANCVNGSVYIECTIGYWLP</sequence>
<gene>
    <name evidence="2" type="ORF">Aph01nite_76990</name>
</gene>
<dbReference type="Proteomes" id="UP000640052">
    <property type="component" value="Unassembled WGS sequence"/>
</dbReference>
<evidence type="ECO:0000313" key="2">
    <source>
        <dbReference type="EMBL" id="GIH29389.1"/>
    </source>
</evidence>
<dbReference type="EMBL" id="BOOA01000123">
    <property type="protein sequence ID" value="GIH29389.1"/>
    <property type="molecule type" value="Genomic_DNA"/>
</dbReference>
<protein>
    <recommendedName>
        <fullName evidence="4">Spore-associated protein A</fullName>
    </recommendedName>
</protein>
<evidence type="ECO:0008006" key="4">
    <source>
        <dbReference type="Google" id="ProtNLM"/>
    </source>
</evidence>
<proteinExistence type="predicted"/>
<keyword evidence="1" id="KW-0732">Signal</keyword>
<evidence type="ECO:0000256" key="1">
    <source>
        <dbReference type="SAM" id="SignalP"/>
    </source>
</evidence>
<comment type="caution">
    <text evidence="2">The sequence shown here is derived from an EMBL/GenBank/DDBJ whole genome shotgun (WGS) entry which is preliminary data.</text>
</comment>
<accession>A0A919UQ27</accession>
<feature type="chain" id="PRO_5039239624" description="Spore-associated protein A" evidence="1">
    <location>
        <begin position="21"/>
        <end position="145"/>
    </location>
</feature>
<feature type="signal peptide" evidence="1">
    <location>
        <begin position="1"/>
        <end position="20"/>
    </location>
</feature>
<keyword evidence="3" id="KW-1185">Reference proteome</keyword>
<dbReference type="AlphaFoldDB" id="A0A919UQ27"/>
<organism evidence="2 3">
    <name type="scientific">Acrocarpospora phusangensis</name>
    <dbReference type="NCBI Taxonomy" id="1070424"/>
    <lineage>
        <taxon>Bacteria</taxon>
        <taxon>Bacillati</taxon>
        <taxon>Actinomycetota</taxon>
        <taxon>Actinomycetes</taxon>
        <taxon>Streptosporangiales</taxon>
        <taxon>Streptosporangiaceae</taxon>
        <taxon>Acrocarpospora</taxon>
    </lineage>
</organism>
<reference evidence="2" key="1">
    <citation type="submission" date="2021-01" db="EMBL/GenBank/DDBJ databases">
        <title>Whole genome shotgun sequence of Acrocarpospora phusangensis NBRC 108782.</title>
        <authorList>
            <person name="Komaki H."/>
            <person name="Tamura T."/>
        </authorList>
    </citation>
    <scope>NUCLEOTIDE SEQUENCE</scope>
    <source>
        <strain evidence="2">NBRC 108782</strain>
    </source>
</reference>
<evidence type="ECO:0000313" key="3">
    <source>
        <dbReference type="Proteomes" id="UP000640052"/>
    </source>
</evidence>